<evidence type="ECO:0000313" key="3">
    <source>
        <dbReference type="Proteomes" id="UP000483820"/>
    </source>
</evidence>
<dbReference type="KEGG" id="crq:GCK72_004732"/>
<evidence type="ECO:0000256" key="1">
    <source>
        <dbReference type="SAM" id="SignalP"/>
    </source>
</evidence>
<feature type="signal peptide" evidence="1">
    <location>
        <begin position="1"/>
        <end position="20"/>
    </location>
</feature>
<dbReference type="RefSeq" id="XP_003097118.2">
    <property type="nucleotide sequence ID" value="XM_003097070.2"/>
</dbReference>
<gene>
    <name evidence="2" type="ORF">GCK72_004732</name>
</gene>
<comment type="caution">
    <text evidence="2">The sequence shown here is derived from an EMBL/GenBank/DDBJ whole genome shotgun (WGS) entry which is preliminary data.</text>
</comment>
<keyword evidence="1" id="KW-0732">Signal</keyword>
<sequence length="91" mass="10903">MPSFHILVILLLLATTIVSSFILQDLPLERFERSGGHDELFAPQQFERHARSGHVYRPGGNFWQRYRYRFVDFFLGFRARKKLYKLHTFLT</sequence>
<dbReference type="GeneID" id="9806741"/>
<dbReference type="Proteomes" id="UP000483820">
    <property type="component" value="Chromosome II"/>
</dbReference>
<accession>A0A6A5HEU4</accession>
<reference evidence="2 3" key="1">
    <citation type="submission" date="2019-12" db="EMBL/GenBank/DDBJ databases">
        <title>Chromosome-level assembly of the Caenorhabditis remanei genome.</title>
        <authorList>
            <person name="Teterina A.A."/>
            <person name="Willis J.H."/>
            <person name="Phillips P.C."/>
        </authorList>
    </citation>
    <scope>NUCLEOTIDE SEQUENCE [LARGE SCALE GENOMIC DNA]</scope>
    <source>
        <strain evidence="2 3">PX506</strain>
        <tissue evidence="2">Whole organism</tissue>
    </source>
</reference>
<name>A0A6A5HEU4_CAERE</name>
<feature type="chain" id="PRO_5025489062" evidence="1">
    <location>
        <begin position="21"/>
        <end position="91"/>
    </location>
</feature>
<evidence type="ECO:0000313" key="2">
    <source>
        <dbReference type="EMBL" id="KAF1764782.1"/>
    </source>
</evidence>
<proteinExistence type="predicted"/>
<organism evidence="2 3">
    <name type="scientific">Caenorhabditis remanei</name>
    <name type="common">Caenorhabditis vulgaris</name>
    <dbReference type="NCBI Taxonomy" id="31234"/>
    <lineage>
        <taxon>Eukaryota</taxon>
        <taxon>Metazoa</taxon>
        <taxon>Ecdysozoa</taxon>
        <taxon>Nematoda</taxon>
        <taxon>Chromadorea</taxon>
        <taxon>Rhabditida</taxon>
        <taxon>Rhabditina</taxon>
        <taxon>Rhabditomorpha</taxon>
        <taxon>Rhabditoidea</taxon>
        <taxon>Rhabditidae</taxon>
        <taxon>Peloderinae</taxon>
        <taxon>Caenorhabditis</taxon>
    </lineage>
</organism>
<dbReference type="CTD" id="9806741"/>
<dbReference type="EMBL" id="WUAV01000002">
    <property type="protein sequence ID" value="KAF1764782.1"/>
    <property type="molecule type" value="Genomic_DNA"/>
</dbReference>
<dbReference type="AlphaFoldDB" id="A0A6A5HEU4"/>
<protein>
    <submittedName>
        <fullName evidence="2">Uncharacterized protein</fullName>
    </submittedName>
</protein>